<dbReference type="GO" id="GO:0005634">
    <property type="term" value="C:nucleus"/>
    <property type="evidence" value="ECO:0007669"/>
    <property type="project" value="UniProtKB-SubCell"/>
</dbReference>
<dbReference type="InterPro" id="IPR040319">
    <property type="entry name" value="LSD1-like"/>
</dbReference>
<reference evidence="4" key="1">
    <citation type="submission" date="2021-03" db="EMBL/GenBank/DDBJ databases">
        <authorList>
            <consortium name="Genoscope - CEA"/>
            <person name="William W."/>
        </authorList>
    </citation>
    <scope>NUCLEOTIDE SEQUENCE</scope>
    <source>
        <strain evidence="4">Doubled-haploid Pahang</strain>
    </source>
</reference>
<dbReference type="NCBIfam" id="TIGR01053">
    <property type="entry name" value="LSD1"/>
    <property type="match status" value="2"/>
</dbReference>
<proteinExistence type="predicted"/>
<dbReference type="EnsemblPlants" id="Ma06_t33030.1">
    <property type="protein sequence ID" value="Ma06_p33030.1"/>
    <property type="gene ID" value="Ma06_g33030"/>
</dbReference>
<dbReference type="Proteomes" id="UP000012960">
    <property type="component" value="Unplaced"/>
</dbReference>
<dbReference type="PANTHER" id="PTHR31747">
    <property type="entry name" value="PROTEIN LSD1"/>
    <property type="match status" value="1"/>
</dbReference>
<evidence type="ECO:0000259" key="3">
    <source>
        <dbReference type="Pfam" id="PF06943"/>
    </source>
</evidence>
<dbReference type="Gramene" id="Ma06_t33030.1">
    <property type="protein sequence ID" value="Ma06_p33030.1"/>
    <property type="gene ID" value="Ma06_g33030"/>
</dbReference>
<dbReference type="AlphaFoldDB" id="A0A804JN34"/>
<comment type="subcellular location">
    <subcellularLocation>
        <location evidence="1">Nucleus</location>
    </subcellularLocation>
</comment>
<sequence>MLMYANGATSVRCSCCDTMNMTGSANQVAHLNCVQCHPILMYPYGAPCVKCAICNYITNAGMHNMRFPIHVAHRPNEPTPVPPSTSPSSRASNMTVVVENPMSVNENGKLVSNVVVGVTTRKK</sequence>
<evidence type="ECO:0000256" key="2">
    <source>
        <dbReference type="ARBA" id="ARBA00023242"/>
    </source>
</evidence>
<keyword evidence="2" id="KW-0539">Nucleus</keyword>
<reference evidence="5" key="2">
    <citation type="submission" date="2021-05" db="UniProtKB">
        <authorList>
            <consortium name="EnsemblPlants"/>
        </authorList>
    </citation>
    <scope>IDENTIFICATION</scope>
    <source>
        <strain evidence="5">subsp. malaccensis</strain>
    </source>
</reference>
<name>A0A804JN34_MUSAM</name>
<dbReference type="EMBL" id="HG996471">
    <property type="protein sequence ID" value="CAG1848131.1"/>
    <property type="molecule type" value="Genomic_DNA"/>
</dbReference>
<feature type="domain" description="Zinc finger LSD1-type" evidence="3">
    <location>
        <begin position="33"/>
        <end position="57"/>
    </location>
</feature>
<dbReference type="OMA" id="CAGMEMS"/>
<keyword evidence="6" id="KW-1185">Reference proteome</keyword>
<dbReference type="InterPro" id="IPR005735">
    <property type="entry name" value="Znf_LSD1"/>
</dbReference>
<accession>A0A804JN34</accession>
<evidence type="ECO:0000313" key="4">
    <source>
        <dbReference type="EMBL" id="CAG1848131.1"/>
    </source>
</evidence>
<gene>
    <name evidence="4" type="ORF">GSMUA_179260.1</name>
</gene>
<protein>
    <submittedName>
        <fullName evidence="4">(wild Malaysian banana) hypothetical protein</fullName>
    </submittedName>
</protein>
<dbReference type="InParanoid" id="A0A804JN34"/>
<evidence type="ECO:0000313" key="5">
    <source>
        <dbReference type="EnsemblPlants" id="Ma06_p33030.1"/>
    </source>
</evidence>
<feature type="domain" description="Zinc finger LSD1-type" evidence="3">
    <location>
        <begin position="1"/>
        <end position="19"/>
    </location>
</feature>
<evidence type="ECO:0000313" key="6">
    <source>
        <dbReference type="Proteomes" id="UP000012960"/>
    </source>
</evidence>
<dbReference type="PANTHER" id="PTHR31747:SF3">
    <property type="entry name" value="PROTEIN LSD1"/>
    <property type="match status" value="1"/>
</dbReference>
<evidence type="ECO:0000256" key="1">
    <source>
        <dbReference type="ARBA" id="ARBA00004123"/>
    </source>
</evidence>
<organism evidence="5 6">
    <name type="scientific">Musa acuminata subsp. malaccensis</name>
    <name type="common">Wild banana</name>
    <name type="synonym">Musa malaccensis</name>
    <dbReference type="NCBI Taxonomy" id="214687"/>
    <lineage>
        <taxon>Eukaryota</taxon>
        <taxon>Viridiplantae</taxon>
        <taxon>Streptophyta</taxon>
        <taxon>Embryophyta</taxon>
        <taxon>Tracheophyta</taxon>
        <taxon>Spermatophyta</taxon>
        <taxon>Magnoliopsida</taxon>
        <taxon>Liliopsida</taxon>
        <taxon>Zingiberales</taxon>
        <taxon>Musaceae</taxon>
        <taxon>Musa</taxon>
    </lineage>
</organism>
<dbReference type="Pfam" id="PF06943">
    <property type="entry name" value="zf-LSD1"/>
    <property type="match status" value="2"/>
</dbReference>